<proteinExistence type="predicted"/>
<keyword evidence="1" id="KW-0227">DNA damage</keyword>
<accession>A0ABV9F8J2</accession>
<dbReference type="SUPFAM" id="SSF46767">
    <property type="entry name" value="Methylated DNA-protein cysteine methyltransferase, C-terminal domain"/>
    <property type="match status" value="1"/>
</dbReference>
<dbReference type="PANTHER" id="PTHR42942">
    <property type="entry name" value="6-O-METHYLGUANINE DNA METHYLTRANSFERASE"/>
    <property type="match status" value="1"/>
</dbReference>
<dbReference type="InterPro" id="IPR036217">
    <property type="entry name" value="MethylDNA_cys_MeTrfase_DNAb"/>
</dbReference>
<gene>
    <name evidence="3" type="ORF">ACFO3S_08565</name>
</gene>
<dbReference type="CDD" id="cd06445">
    <property type="entry name" value="ATase"/>
    <property type="match status" value="1"/>
</dbReference>
<evidence type="ECO:0000313" key="4">
    <source>
        <dbReference type="Proteomes" id="UP001596028"/>
    </source>
</evidence>
<evidence type="ECO:0000256" key="1">
    <source>
        <dbReference type="ARBA" id="ARBA00022763"/>
    </source>
</evidence>
<dbReference type="InterPro" id="IPR036388">
    <property type="entry name" value="WH-like_DNA-bd_sf"/>
</dbReference>
<dbReference type="Proteomes" id="UP001596028">
    <property type="component" value="Unassembled WGS sequence"/>
</dbReference>
<dbReference type="Pfam" id="PF01035">
    <property type="entry name" value="DNA_binding_1"/>
    <property type="match status" value="1"/>
</dbReference>
<keyword evidence="4" id="KW-1185">Reference proteome</keyword>
<dbReference type="RefSeq" id="WP_378094385.1">
    <property type="nucleotide sequence ID" value="NZ_JBHSEP010000004.1"/>
</dbReference>
<evidence type="ECO:0000259" key="2">
    <source>
        <dbReference type="Pfam" id="PF01035"/>
    </source>
</evidence>
<organism evidence="3 4">
    <name type="scientific">Cohnella hongkongensis</name>
    <dbReference type="NCBI Taxonomy" id="178337"/>
    <lineage>
        <taxon>Bacteria</taxon>
        <taxon>Bacillati</taxon>
        <taxon>Bacillota</taxon>
        <taxon>Bacilli</taxon>
        <taxon>Bacillales</taxon>
        <taxon>Paenibacillaceae</taxon>
        <taxon>Cohnella</taxon>
    </lineage>
</organism>
<evidence type="ECO:0000313" key="3">
    <source>
        <dbReference type="EMBL" id="MFC4598293.1"/>
    </source>
</evidence>
<feature type="domain" description="Methylated-DNA-[protein]-cysteine S-methyltransferase DNA binding" evidence="2">
    <location>
        <begin position="3"/>
        <end position="84"/>
    </location>
</feature>
<dbReference type="InterPro" id="IPR052520">
    <property type="entry name" value="ATL_DNA_repair"/>
</dbReference>
<name>A0ABV9F8J2_9BACL</name>
<dbReference type="Gene3D" id="1.10.10.10">
    <property type="entry name" value="Winged helix-like DNA-binding domain superfamily/Winged helix DNA-binding domain"/>
    <property type="match status" value="1"/>
</dbReference>
<protein>
    <submittedName>
        <fullName evidence="3">MGMT family protein</fullName>
    </submittedName>
</protein>
<reference evidence="4" key="1">
    <citation type="journal article" date="2019" name="Int. J. Syst. Evol. Microbiol.">
        <title>The Global Catalogue of Microorganisms (GCM) 10K type strain sequencing project: providing services to taxonomists for standard genome sequencing and annotation.</title>
        <authorList>
            <consortium name="The Broad Institute Genomics Platform"/>
            <consortium name="The Broad Institute Genome Sequencing Center for Infectious Disease"/>
            <person name="Wu L."/>
            <person name="Ma J."/>
        </authorList>
    </citation>
    <scope>NUCLEOTIDE SEQUENCE [LARGE SCALE GENOMIC DNA]</scope>
    <source>
        <strain evidence="4">CCUG 49571</strain>
    </source>
</reference>
<dbReference type="EMBL" id="JBHSEP010000004">
    <property type="protein sequence ID" value="MFC4598293.1"/>
    <property type="molecule type" value="Genomic_DNA"/>
</dbReference>
<dbReference type="InterPro" id="IPR014048">
    <property type="entry name" value="MethylDNA_cys_MeTrfase_DNA-bd"/>
</dbReference>
<comment type="caution">
    <text evidence="3">The sequence shown here is derived from an EMBL/GenBank/DDBJ whole genome shotgun (WGS) entry which is preliminary data.</text>
</comment>
<sequence length="116" mass="12970">MQPFTERVVEIVKSIPEGFVMTYGQIAECAGSPRGARQVVRILHSLSEKHGLPWHRVVNARGEIAIQEGEGRYMQKLYLENEGVEFGLNGLIDLDVYRYVPSVTQSAARQAGQSPR</sequence>
<dbReference type="PANTHER" id="PTHR42942:SF1">
    <property type="entry name" value="ALKYLTRANSFERASE-LIKE PROTEIN 1"/>
    <property type="match status" value="1"/>
</dbReference>